<evidence type="ECO:0000313" key="3">
    <source>
        <dbReference type="EMBL" id="GAA2201490.1"/>
    </source>
</evidence>
<keyword evidence="2" id="KW-1133">Transmembrane helix</keyword>
<feature type="transmembrane region" description="Helical" evidence="2">
    <location>
        <begin position="35"/>
        <end position="55"/>
    </location>
</feature>
<feature type="region of interest" description="Disordered" evidence="1">
    <location>
        <begin position="133"/>
        <end position="218"/>
    </location>
</feature>
<keyword evidence="2" id="KW-0812">Transmembrane</keyword>
<name>A0ABN3BX29_9MICC</name>
<organism evidence="3 4">
    <name type="scientific">Sinomonas flava</name>
    <dbReference type="NCBI Taxonomy" id="496857"/>
    <lineage>
        <taxon>Bacteria</taxon>
        <taxon>Bacillati</taxon>
        <taxon>Actinomycetota</taxon>
        <taxon>Actinomycetes</taxon>
        <taxon>Micrococcales</taxon>
        <taxon>Micrococcaceae</taxon>
        <taxon>Sinomonas</taxon>
    </lineage>
</organism>
<sequence>MPAAEYRPFRLVGPIVSDYAGSTPSATREALMENLLPPLLILLAVAAVVVILIRLGSRRSRASLDTAMAGGPEAAAAASARLTEDQHQAIYSLIARGLAVQAIAVYRQATASSLVEARNAILLLERYPQPFRGRAAGEAPQNAEQATEAAATTSAPASTPEPPAAPAADRETPAPAAPEPPADVVPSAEATGRDPEAEGEAETRPASARPAANEPRPQRFPYRYRAIVSDGRQTLEVASNMLNDEIYGEIKALAQIGDAEDAAQMLRRHSDISIDEARAFVALL</sequence>
<evidence type="ECO:0000256" key="2">
    <source>
        <dbReference type="SAM" id="Phobius"/>
    </source>
</evidence>
<dbReference type="Proteomes" id="UP001500432">
    <property type="component" value="Unassembled WGS sequence"/>
</dbReference>
<comment type="caution">
    <text evidence="3">The sequence shown here is derived from an EMBL/GenBank/DDBJ whole genome shotgun (WGS) entry which is preliminary data.</text>
</comment>
<accession>A0ABN3BX29</accession>
<evidence type="ECO:0000313" key="4">
    <source>
        <dbReference type="Proteomes" id="UP001500432"/>
    </source>
</evidence>
<keyword evidence="2" id="KW-0472">Membrane</keyword>
<evidence type="ECO:0000256" key="1">
    <source>
        <dbReference type="SAM" id="MobiDB-lite"/>
    </source>
</evidence>
<dbReference type="EMBL" id="BAAAQW010000006">
    <property type="protein sequence ID" value="GAA2201490.1"/>
    <property type="molecule type" value="Genomic_DNA"/>
</dbReference>
<gene>
    <name evidence="3" type="ORF">GCM10009849_26170</name>
</gene>
<reference evidence="3 4" key="1">
    <citation type="journal article" date="2019" name="Int. J. Syst. Evol. Microbiol.">
        <title>The Global Catalogue of Microorganisms (GCM) 10K type strain sequencing project: providing services to taxonomists for standard genome sequencing and annotation.</title>
        <authorList>
            <consortium name="The Broad Institute Genomics Platform"/>
            <consortium name="The Broad Institute Genome Sequencing Center for Infectious Disease"/>
            <person name="Wu L."/>
            <person name="Ma J."/>
        </authorList>
    </citation>
    <scope>NUCLEOTIDE SEQUENCE [LARGE SCALE GENOMIC DNA]</scope>
    <source>
        <strain evidence="3 4">JCM 16034</strain>
    </source>
</reference>
<protein>
    <submittedName>
        <fullName evidence="3">Uncharacterized protein</fullName>
    </submittedName>
</protein>
<feature type="compositionally biased region" description="Low complexity" evidence="1">
    <location>
        <begin position="138"/>
        <end position="158"/>
    </location>
</feature>
<proteinExistence type="predicted"/>
<keyword evidence="4" id="KW-1185">Reference proteome</keyword>